<protein>
    <submittedName>
        <fullName evidence="2">Uncharacterized protein</fullName>
    </submittedName>
</protein>
<evidence type="ECO:0000313" key="2">
    <source>
        <dbReference type="EMBL" id="ATV69579.1"/>
    </source>
</evidence>
<accession>A0A2D3PPG3</accession>
<dbReference type="AlphaFoldDB" id="A0A2D3PPG3"/>
<evidence type="ECO:0000256" key="1">
    <source>
        <dbReference type="SAM" id="Phobius"/>
    </source>
</evidence>
<sequence length="68" mass="8018">MDKLISLAIVLLLYGICEILGHFHLFNFLQIILVFFMFAAFLYGISPNMGNRISNYHEIHYFNYKLKS</sequence>
<keyword evidence="1" id="KW-0472">Membrane</keyword>
<reference evidence="2 3" key="1">
    <citation type="submission" date="2017-11" db="EMBL/GenBank/DDBJ databases">
        <title>Genome sequencing of Fusobacterium periodonticum KCOM 2555.</title>
        <authorList>
            <person name="Kook J.-K."/>
            <person name="Park S.-N."/>
            <person name="Lim Y.K."/>
        </authorList>
    </citation>
    <scope>NUCLEOTIDE SEQUENCE [LARGE SCALE GENOMIC DNA]</scope>
    <source>
        <strain evidence="2 3">KCOM 2555</strain>
    </source>
</reference>
<evidence type="ECO:0000313" key="3">
    <source>
        <dbReference type="Proteomes" id="UP000230781"/>
    </source>
</evidence>
<gene>
    <name evidence="2" type="ORF">CTM98_02285</name>
</gene>
<dbReference type="RefSeq" id="WP_100025910.1">
    <property type="nucleotide sequence ID" value="NZ_CP024704.1"/>
</dbReference>
<organism evidence="2 3">
    <name type="scientific">Fusobacterium pseudoperiodonticum</name>
    <dbReference type="NCBI Taxonomy" id="2663009"/>
    <lineage>
        <taxon>Bacteria</taxon>
        <taxon>Fusobacteriati</taxon>
        <taxon>Fusobacteriota</taxon>
        <taxon>Fusobacteriia</taxon>
        <taxon>Fusobacteriales</taxon>
        <taxon>Fusobacteriaceae</taxon>
        <taxon>Fusobacterium</taxon>
    </lineage>
</organism>
<dbReference type="EMBL" id="CP024704">
    <property type="protein sequence ID" value="ATV69579.1"/>
    <property type="molecule type" value="Genomic_DNA"/>
</dbReference>
<keyword evidence="1" id="KW-1133">Transmembrane helix</keyword>
<proteinExistence type="predicted"/>
<dbReference type="Proteomes" id="UP000230781">
    <property type="component" value="Chromosome"/>
</dbReference>
<name>A0A2D3PPG3_9FUSO</name>
<keyword evidence="1" id="KW-0812">Transmembrane</keyword>
<feature type="transmembrane region" description="Helical" evidence="1">
    <location>
        <begin position="27"/>
        <end position="45"/>
    </location>
</feature>